<dbReference type="EMBL" id="VICH01000005">
    <property type="protein sequence ID" value="TQV67849.1"/>
    <property type="molecule type" value="Genomic_DNA"/>
</dbReference>
<dbReference type="Gene3D" id="2.60.120.620">
    <property type="entry name" value="q2cbj1_9rhob like domain"/>
    <property type="match status" value="1"/>
</dbReference>
<dbReference type="AlphaFoldDB" id="A0A545SS96"/>
<dbReference type="Proteomes" id="UP000315816">
    <property type="component" value="Unassembled WGS sequence"/>
</dbReference>
<organism evidence="1 2">
    <name type="scientific">Aliiroseovarius halocynthiae</name>
    <dbReference type="NCBI Taxonomy" id="985055"/>
    <lineage>
        <taxon>Bacteria</taxon>
        <taxon>Pseudomonadati</taxon>
        <taxon>Pseudomonadota</taxon>
        <taxon>Alphaproteobacteria</taxon>
        <taxon>Rhodobacterales</taxon>
        <taxon>Paracoccaceae</taxon>
        <taxon>Aliiroseovarius</taxon>
    </lineage>
</organism>
<proteinExistence type="predicted"/>
<sequence length="232" mass="25186">MVGGSVTANPPSRKSEFKETGHLWLRGALSEEELAPFDAVAEQNARAGQRLSVNGLGLAGVLAGDAHLQALINEVDPKARPVRAVSFNKSEHANWGVPWHQDRVICVDQKHDVPGFTNWTEKAGIVHCEPPAELLQQMLFVRVHLDDTDERNGAMQTAVGTHVLGVVPSEQAEAATAGFPIDTGDARRGDVLIMNMLTLHASKPAVTQSSRRVFRFDYAGFDLPLPLKWATG</sequence>
<keyword evidence="2" id="KW-1185">Reference proteome</keyword>
<reference evidence="1 2" key="1">
    <citation type="submission" date="2019-06" db="EMBL/GenBank/DDBJ databases">
        <title>A novel species of marine bacteria.</title>
        <authorList>
            <person name="Wang Y."/>
        </authorList>
    </citation>
    <scope>NUCLEOTIDE SEQUENCE [LARGE SCALE GENOMIC DNA]</scope>
    <source>
        <strain evidence="1 2">MA1-10</strain>
    </source>
</reference>
<dbReference type="Pfam" id="PF05721">
    <property type="entry name" value="PhyH"/>
    <property type="match status" value="1"/>
</dbReference>
<keyword evidence="1" id="KW-0223">Dioxygenase</keyword>
<dbReference type="GO" id="GO:0016706">
    <property type="term" value="F:2-oxoglutarate-dependent dioxygenase activity"/>
    <property type="evidence" value="ECO:0007669"/>
    <property type="project" value="UniProtKB-ARBA"/>
</dbReference>
<evidence type="ECO:0000313" key="2">
    <source>
        <dbReference type="Proteomes" id="UP000315816"/>
    </source>
</evidence>
<keyword evidence="1" id="KW-0560">Oxidoreductase</keyword>
<dbReference type="InterPro" id="IPR008775">
    <property type="entry name" value="Phytyl_CoA_dOase-like"/>
</dbReference>
<protein>
    <submittedName>
        <fullName evidence="1">Phytanoyl-CoA dioxygenase family protein</fullName>
    </submittedName>
</protein>
<name>A0A545SS96_9RHOB</name>
<comment type="caution">
    <text evidence="1">The sequence shown here is derived from an EMBL/GenBank/DDBJ whole genome shotgun (WGS) entry which is preliminary data.</text>
</comment>
<accession>A0A545SS96</accession>
<dbReference type="OrthoDB" id="9791262at2"/>
<evidence type="ECO:0000313" key="1">
    <source>
        <dbReference type="EMBL" id="TQV67849.1"/>
    </source>
</evidence>
<gene>
    <name evidence="1" type="ORF">FIL88_08360</name>
</gene>
<dbReference type="SUPFAM" id="SSF51197">
    <property type="entry name" value="Clavaminate synthase-like"/>
    <property type="match status" value="1"/>
</dbReference>